<sequence>MADPDRPNVDFTDPAKRPNLDDQGAGPAERAVMGTMGSGGMVRLVIAIGVFIIVCGTMFYLWNN</sequence>
<proteinExistence type="predicted"/>
<organism evidence="3 4">
    <name type="scientific">Devosia crocina</name>
    <dbReference type="NCBI Taxonomy" id="429728"/>
    <lineage>
        <taxon>Bacteria</taxon>
        <taxon>Pseudomonadati</taxon>
        <taxon>Pseudomonadota</taxon>
        <taxon>Alphaproteobacteria</taxon>
        <taxon>Hyphomicrobiales</taxon>
        <taxon>Devosiaceae</taxon>
        <taxon>Devosia</taxon>
    </lineage>
</organism>
<dbReference type="AlphaFoldDB" id="A0A1I7N6M5"/>
<evidence type="ECO:0000313" key="4">
    <source>
        <dbReference type="Proteomes" id="UP000199074"/>
    </source>
</evidence>
<dbReference type="EMBL" id="FPCK01000001">
    <property type="protein sequence ID" value="SFV30206.1"/>
    <property type="molecule type" value="Genomic_DNA"/>
</dbReference>
<name>A0A1I7N6M5_9HYPH</name>
<protein>
    <submittedName>
        <fullName evidence="3">Uncharacterized protein</fullName>
    </submittedName>
</protein>
<evidence type="ECO:0000256" key="1">
    <source>
        <dbReference type="SAM" id="MobiDB-lite"/>
    </source>
</evidence>
<keyword evidence="2" id="KW-0472">Membrane</keyword>
<feature type="region of interest" description="Disordered" evidence="1">
    <location>
        <begin position="1"/>
        <end position="29"/>
    </location>
</feature>
<keyword evidence="2" id="KW-1133">Transmembrane helix</keyword>
<dbReference type="Proteomes" id="UP000199074">
    <property type="component" value="Unassembled WGS sequence"/>
</dbReference>
<feature type="transmembrane region" description="Helical" evidence="2">
    <location>
        <begin position="40"/>
        <end position="62"/>
    </location>
</feature>
<dbReference type="RefSeq" id="WP_092421525.1">
    <property type="nucleotide sequence ID" value="NZ_FPCK01000001.1"/>
</dbReference>
<reference evidence="3 4" key="1">
    <citation type="submission" date="2016-10" db="EMBL/GenBank/DDBJ databases">
        <authorList>
            <person name="de Groot N.N."/>
        </authorList>
    </citation>
    <scope>NUCLEOTIDE SEQUENCE [LARGE SCALE GENOMIC DNA]</scope>
    <source>
        <strain evidence="3 4">IPL20</strain>
    </source>
</reference>
<keyword evidence="2" id="KW-0812">Transmembrane</keyword>
<keyword evidence="4" id="KW-1185">Reference proteome</keyword>
<dbReference type="OrthoDB" id="7951171at2"/>
<evidence type="ECO:0000256" key="2">
    <source>
        <dbReference type="SAM" id="Phobius"/>
    </source>
</evidence>
<feature type="compositionally biased region" description="Basic and acidic residues" evidence="1">
    <location>
        <begin position="1"/>
        <end position="20"/>
    </location>
</feature>
<evidence type="ECO:0000313" key="3">
    <source>
        <dbReference type="EMBL" id="SFV30206.1"/>
    </source>
</evidence>
<accession>A0A1I7N6M5</accession>
<gene>
    <name evidence="3" type="ORF">SAMN05216456_0944</name>
</gene>